<dbReference type="AlphaFoldDB" id="A0A7R8H413"/>
<comment type="similarity">
    <text evidence="2 12">Belongs to the amiloride-sensitive sodium channel (TC 1.A.6) family.</text>
</comment>
<keyword evidence="10 12" id="KW-0739">Sodium transport</keyword>
<gene>
    <name evidence="13" type="ORF">LSAA_4542</name>
</gene>
<dbReference type="PANTHER" id="PTHR11690">
    <property type="entry name" value="AMILORIDE-SENSITIVE SODIUM CHANNEL-RELATED"/>
    <property type="match status" value="1"/>
</dbReference>
<evidence type="ECO:0000256" key="4">
    <source>
        <dbReference type="ARBA" id="ARBA00022461"/>
    </source>
</evidence>
<dbReference type="EMBL" id="HG994593">
    <property type="protein sequence ID" value="CAF2842899.1"/>
    <property type="molecule type" value="Genomic_DNA"/>
</dbReference>
<reference evidence="13" key="1">
    <citation type="submission" date="2021-02" db="EMBL/GenBank/DDBJ databases">
        <authorList>
            <person name="Bekaert M."/>
        </authorList>
    </citation>
    <scope>NUCLEOTIDE SEQUENCE</scope>
    <source>
        <strain evidence="13">IoA-00</strain>
    </source>
</reference>
<keyword evidence="3 12" id="KW-0813">Transport</keyword>
<sequence length="446" mass="52477">MTVPLTEVFFPSVVVCNINQVRKSFFQELGIYDNETFIRQIYFDYIEGKAEHNSPKDDTQKIALHEKILKEYLEKINETTEAEKSINWVTHQKCQDMFIQSKWNGTKTYRFEIDRDFGTDYGICCWYTPQLNFTEIIKHQHENNLSEPDWGYWFTNIAKGAKTGKDNGYTMLFDIESFDYSYYDEGSEGLKVALVHHLDMPIMRQTGFHIAPGTENQIAVTPTLISTSENAMVRFSPSERDCYSEEEISLKYLPRGHGYRYEMSNCLFEAAFENILKHCKCFPGFHTMGGEHAMEHYDVCIGPNLTCMNDLMNRMGQFDHVDYNGVQVKCRSSCEDQINSLFVTTSNYPNRKTLIYREEFCILAKRYCENNHWDLLRNTIPNCSSKSCPIEDMILDYARENLVMFNIFIKDPYAKRFQKNEKITKNGIYCQLWRFTRTFIFSKLFR</sequence>
<evidence type="ECO:0000313" key="14">
    <source>
        <dbReference type="Proteomes" id="UP000675881"/>
    </source>
</evidence>
<protein>
    <submittedName>
        <fullName evidence="13">(salmon louse) hypothetical protein</fullName>
    </submittedName>
</protein>
<evidence type="ECO:0000256" key="8">
    <source>
        <dbReference type="ARBA" id="ARBA00023065"/>
    </source>
</evidence>
<dbReference type="PRINTS" id="PR01078">
    <property type="entry name" value="AMINACHANNEL"/>
</dbReference>
<evidence type="ECO:0000256" key="1">
    <source>
        <dbReference type="ARBA" id="ARBA00004141"/>
    </source>
</evidence>
<dbReference type="Pfam" id="PF00858">
    <property type="entry name" value="ASC"/>
    <property type="match status" value="1"/>
</dbReference>
<evidence type="ECO:0000256" key="6">
    <source>
        <dbReference type="ARBA" id="ARBA00022989"/>
    </source>
</evidence>
<evidence type="ECO:0000256" key="11">
    <source>
        <dbReference type="ARBA" id="ARBA00023303"/>
    </source>
</evidence>
<proteinExistence type="inferred from homology"/>
<keyword evidence="7" id="KW-0915">Sodium</keyword>
<dbReference type="GO" id="GO:0005886">
    <property type="term" value="C:plasma membrane"/>
    <property type="evidence" value="ECO:0007669"/>
    <property type="project" value="TreeGrafter"/>
</dbReference>
<dbReference type="InterPro" id="IPR001873">
    <property type="entry name" value="ENaC"/>
</dbReference>
<evidence type="ECO:0000256" key="7">
    <source>
        <dbReference type="ARBA" id="ARBA00023053"/>
    </source>
</evidence>
<dbReference type="Gene3D" id="2.60.470.10">
    <property type="entry name" value="Acid-sensing ion channels like domains"/>
    <property type="match status" value="1"/>
</dbReference>
<accession>A0A7R8H413</accession>
<evidence type="ECO:0000256" key="2">
    <source>
        <dbReference type="ARBA" id="ARBA00007193"/>
    </source>
</evidence>
<evidence type="ECO:0000256" key="3">
    <source>
        <dbReference type="ARBA" id="ARBA00022448"/>
    </source>
</evidence>
<keyword evidence="9" id="KW-0472">Membrane</keyword>
<evidence type="ECO:0000256" key="5">
    <source>
        <dbReference type="ARBA" id="ARBA00022692"/>
    </source>
</evidence>
<dbReference type="OrthoDB" id="6369468at2759"/>
<keyword evidence="4 12" id="KW-0894">Sodium channel</keyword>
<comment type="subcellular location">
    <subcellularLocation>
        <location evidence="1">Membrane</location>
        <topology evidence="1">Multi-pass membrane protein</topology>
    </subcellularLocation>
</comment>
<dbReference type="PANTHER" id="PTHR11690:SF300">
    <property type="entry name" value="PICKPOCKET PROTEIN 19"/>
    <property type="match status" value="1"/>
</dbReference>
<evidence type="ECO:0000256" key="9">
    <source>
        <dbReference type="ARBA" id="ARBA00023136"/>
    </source>
</evidence>
<evidence type="ECO:0000256" key="10">
    <source>
        <dbReference type="ARBA" id="ARBA00023201"/>
    </source>
</evidence>
<keyword evidence="8 12" id="KW-0406">Ion transport</keyword>
<keyword evidence="14" id="KW-1185">Reference proteome</keyword>
<name>A0A7R8H413_LEPSM</name>
<evidence type="ECO:0000313" key="13">
    <source>
        <dbReference type="EMBL" id="CAF2842899.1"/>
    </source>
</evidence>
<keyword evidence="5 12" id="KW-0812">Transmembrane</keyword>
<keyword evidence="11 12" id="KW-0407">Ion channel</keyword>
<dbReference type="GO" id="GO:0015280">
    <property type="term" value="F:ligand-gated sodium channel activity"/>
    <property type="evidence" value="ECO:0007669"/>
    <property type="project" value="TreeGrafter"/>
</dbReference>
<evidence type="ECO:0000256" key="12">
    <source>
        <dbReference type="RuleBase" id="RU000679"/>
    </source>
</evidence>
<dbReference type="Proteomes" id="UP000675881">
    <property type="component" value="Chromosome 14"/>
</dbReference>
<organism evidence="13 14">
    <name type="scientific">Lepeophtheirus salmonis</name>
    <name type="common">Salmon louse</name>
    <name type="synonym">Caligus salmonis</name>
    <dbReference type="NCBI Taxonomy" id="72036"/>
    <lineage>
        <taxon>Eukaryota</taxon>
        <taxon>Metazoa</taxon>
        <taxon>Ecdysozoa</taxon>
        <taxon>Arthropoda</taxon>
        <taxon>Crustacea</taxon>
        <taxon>Multicrustacea</taxon>
        <taxon>Hexanauplia</taxon>
        <taxon>Copepoda</taxon>
        <taxon>Siphonostomatoida</taxon>
        <taxon>Caligidae</taxon>
        <taxon>Lepeophtheirus</taxon>
    </lineage>
</organism>
<keyword evidence="6" id="KW-1133">Transmembrane helix</keyword>